<feature type="compositionally biased region" description="Polar residues" evidence="6">
    <location>
        <begin position="277"/>
        <end position="291"/>
    </location>
</feature>
<dbReference type="InParanoid" id="A0A168PA03"/>
<feature type="region of interest" description="Disordered" evidence="6">
    <location>
        <begin position="51"/>
        <end position="83"/>
    </location>
</feature>
<evidence type="ECO:0000313" key="8">
    <source>
        <dbReference type="EMBL" id="SAM02026.1"/>
    </source>
</evidence>
<evidence type="ECO:0000256" key="1">
    <source>
        <dbReference type="ARBA" id="ARBA00022527"/>
    </source>
</evidence>
<dbReference type="InterPro" id="IPR000719">
    <property type="entry name" value="Prot_kinase_dom"/>
</dbReference>
<evidence type="ECO:0000313" key="9">
    <source>
        <dbReference type="Proteomes" id="UP000078561"/>
    </source>
</evidence>
<feature type="compositionally biased region" description="Basic and acidic residues" evidence="6">
    <location>
        <begin position="292"/>
        <end position="317"/>
    </location>
</feature>
<dbReference type="STRING" id="4829.A0A168PA03"/>
<dbReference type="Gene3D" id="1.10.510.10">
    <property type="entry name" value="Transferase(Phosphotransferase) domain 1"/>
    <property type="match status" value="1"/>
</dbReference>
<dbReference type="Proteomes" id="UP000078561">
    <property type="component" value="Unassembled WGS sequence"/>
</dbReference>
<keyword evidence="9" id="KW-1185">Reference proteome</keyword>
<dbReference type="GO" id="GO:0005524">
    <property type="term" value="F:ATP binding"/>
    <property type="evidence" value="ECO:0007669"/>
    <property type="project" value="UniProtKB-KW"/>
</dbReference>
<dbReference type="PANTHER" id="PTHR22974:SF21">
    <property type="entry name" value="DUAL SPECIFICITY PROTEIN KINASE TTK"/>
    <property type="match status" value="1"/>
</dbReference>
<feature type="compositionally biased region" description="Polar residues" evidence="6">
    <location>
        <begin position="24"/>
        <end position="38"/>
    </location>
</feature>
<feature type="region of interest" description="Disordered" evidence="6">
    <location>
        <begin position="18"/>
        <end position="39"/>
    </location>
</feature>
<keyword evidence="4" id="KW-0418">Kinase</keyword>
<gene>
    <name evidence="8" type="primary">ABSGL_07783.1 scaffold 9133</name>
</gene>
<dbReference type="AlphaFoldDB" id="A0A168PA03"/>
<protein>
    <recommendedName>
        <fullName evidence="7">Protein kinase domain-containing protein</fullName>
    </recommendedName>
</protein>
<dbReference type="InterPro" id="IPR011009">
    <property type="entry name" value="Kinase-like_dom_sf"/>
</dbReference>
<dbReference type="PANTHER" id="PTHR22974">
    <property type="entry name" value="MIXED LINEAGE PROTEIN KINASE"/>
    <property type="match status" value="1"/>
</dbReference>
<dbReference type="GO" id="GO:0004674">
    <property type="term" value="F:protein serine/threonine kinase activity"/>
    <property type="evidence" value="ECO:0007669"/>
    <property type="project" value="UniProtKB-KW"/>
</dbReference>
<evidence type="ECO:0000256" key="5">
    <source>
        <dbReference type="ARBA" id="ARBA00022840"/>
    </source>
</evidence>
<dbReference type="GO" id="GO:0004712">
    <property type="term" value="F:protein serine/threonine/tyrosine kinase activity"/>
    <property type="evidence" value="ECO:0007669"/>
    <property type="project" value="TreeGrafter"/>
</dbReference>
<keyword evidence="3" id="KW-0547">Nucleotide-binding</keyword>
<evidence type="ECO:0000256" key="3">
    <source>
        <dbReference type="ARBA" id="ARBA00022741"/>
    </source>
</evidence>
<dbReference type="EMBL" id="LT553646">
    <property type="protein sequence ID" value="SAM02026.1"/>
    <property type="molecule type" value="Genomic_DNA"/>
</dbReference>
<dbReference type="Pfam" id="PF00069">
    <property type="entry name" value="Pkinase"/>
    <property type="match status" value="1"/>
</dbReference>
<keyword evidence="2" id="KW-0808">Transferase</keyword>
<feature type="compositionally biased region" description="Basic and acidic residues" evidence="6">
    <location>
        <begin position="139"/>
        <end position="149"/>
    </location>
</feature>
<feature type="region of interest" description="Disordered" evidence="6">
    <location>
        <begin position="132"/>
        <end position="155"/>
    </location>
</feature>
<dbReference type="GO" id="GO:0034501">
    <property type="term" value="P:protein localization to kinetochore"/>
    <property type="evidence" value="ECO:0007669"/>
    <property type="project" value="TreeGrafter"/>
</dbReference>
<evidence type="ECO:0000259" key="7">
    <source>
        <dbReference type="PROSITE" id="PS50011"/>
    </source>
</evidence>
<accession>A0A168PA03</accession>
<reference evidence="8" key="1">
    <citation type="submission" date="2016-04" db="EMBL/GenBank/DDBJ databases">
        <authorList>
            <person name="Evans L.H."/>
            <person name="Alamgir A."/>
            <person name="Owens N."/>
            <person name="Weber N.D."/>
            <person name="Virtaneva K."/>
            <person name="Barbian K."/>
            <person name="Babar A."/>
            <person name="Rosenke K."/>
        </authorList>
    </citation>
    <scope>NUCLEOTIDE SEQUENCE [LARGE SCALE GENOMIC DNA]</scope>
    <source>
        <strain evidence="8">CBS 101.48</strain>
    </source>
</reference>
<sequence length="589" mass="65988">MPENTDISLSRRSYSIISNSSARQLPTITNATETTPQSPAHLGILAQLQELKSKRKSESSDEDEDDGVLVNPGAISILSPRQRNQAISIDDDTQVNASPKLQTGPPILRAPHSLPPPTATTEAAAVLPLASTDQLTDQGKSDHSTTHDGNKRRKVSPITLLHSSVTPVEQPSVIYPNTFQARHSQLQKTTPPPGENKNYYGEILSDLIKARGVEDLLKHGPGGQRPSPQPKSNQEPRNKRENQYQPSIYHITPSESIQPEGTQKRIDKVAAARASAPHQSILSAQDVNRQPSPHDKPRDLKRDLAPERKRRKPKDEPELTGNIRLRNEIYTILNTIGHGGSSAVYRVLHQQSKQIQAFKRVNTLSLPQETIKQYKSEITILSRLNRKKCTYIPVMYNYEHNRQTGNIDLILELGEVDFAIYLQYQKTKRLNLNFPANFIIQNGTLKLIDFGISKYVHPETKVAHVEMPMGTVSYMAPETFYDDRSGRKKYTVIGLPCDIWAFGCLLYQMVYGHTPFHDVPADKKSQHIMDESIPIKYPSMVTFRPKTGSDENVIVGETTIDVLKHCLSRDPATRLSAKALLDHAFFHPS</sequence>
<dbReference type="GO" id="GO:0033316">
    <property type="term" value="P:meiotic spindle assembly checkpoint signaling"/>
    <property type="evidence" value="ECO:0007669"/>
    <property type="project" value="TreeGrafter"/>
</dbReference>
<dbReference type="Gene3D" id="3.30.200.20">
    <property type="entry name" value="Phosphorylase Kinase, domain 1"/>
    <property type="match status" value="1"/>
</dbReference>
<name>A0A168PA03_ABSGL</name>
<dbReference type="OrthoDB" id="20524at2759"/>
<evidence type="ECO:0000256" key="4">
    <source>
        <dbReference type="ARBA" id="ARBA00022777"/>
    </source>
</evidence>
<dbReference type="SUPFAM" id="SSF56112">
    <property type="entry name" value="Protein kinase-like (PK-like)"/>
    <property type="match status" value="1"/>
</dbReference>
<dbReference type="PROSITE" id="PS50011">
    <property type="entry name" value="PROTEIN_KINASE_DOM"/>
    <property type="match status" value="1"/>
</dbReference>
<organism evidence="8">
    <name type="scientific">Absidia glauca</name>
    <name type="common">Pin mould</name>
    <dbReference type="NCBI Taxonomy" id="4829"/>
    <lineage>
        <taxon>Eukaryota</taxon>
        <taxon>Fungi</taxon>
        <taxon>Fungi incertae sedis</taxon>
        <taxon>Mucoromycota</taxon>
        <taxon>Mucoromycotina</taxon>
        <taxon>Mucoromycetes</taxon>
        <taxon>Mucorales</taxon>
        <taxon>Cunninghamellaceae</taxon>
        <taxon>Absidia</taxon>
    </lineage>
</organism>
<dbReference type="FunCoup" id="A0A168PA03">
    <property type="interactions" value="246"/>
</dbReference>
<dbReference type="GO" id="GO:0007059">
    <property type="term" value="P:chromosome segregation"/>
    <property type="evidence" value="ECO:0007669"/>
    <property type="project" value="TreeGrafter"/>
</dbReference>
<dbReference type="GO" id="GO:0005634">
    <property type="term" value="C:nucleus"/>
    <property type="evidence" value="ECO:0007669"/>
    <property type="project" value="TreeGrafter"/>
</dbReference>
<evidence type="ECO:0000256" key="2">
    <source>
        <dbReference type="ARBA" id="ARBA00022679"/>
    </source>
</evidence>
<keyword evidence="5" id="KW-0067">ATP-binding</keyword>
<dbReference type="GO" id="GO:0000776">
    <property type="term" value="C:kinetochore"/>
    <property type="evidence" value="ECO:0007669"/>
    <property type="project" value="TreeGrafter"/>
</dbReference>
<proteinExistence type="predicted"/>
<keyword evidence="1" id="KW-0723">Serine/threonine-protein kinase</keyword>
<evidence type="ECO:0000256" key="6">
    <source>
        <dbReference type="SAM" id="MobiDB-lite"/>
    </source>
</evidence>
<feature type="domain" description="Protein kinase" evidence="7">
    <location>
        <begin position="330"/>
        <end position="586"/>
    </location>
</feature>
<dbReference type="GO" id="GO:0007094">
    <property type="term" value="P:mitotic spindle assembly checkpoint signaling"/>
    <property type="evidence" value="ECO:0007669"/>
    <property type="project" value="TreeGrafter"/>
</dbReference>
<feature type="region of interest" description="Disordered" evidence="6">
    <location>
        <begin position="216"/>
        <end position="320"/>
    </location>
</feature>